<gene>
    <name evidence="4" type="ORF">GCM10011612_10950</name>
</gene>
<dbReference type="PANTHER" id="PTHR33969:SF2">
    <property type="entry name" value="SEGREGATION AND CONDENSATION PROTEIN A"/>
    <property type="match status" value="1"/>
</dbReference>
<name>A0A8H9LIN3_9ACTO</name>
<dbReference type="AlphaFoldDB" id="A0A8H9LIN3"/>
<dbReference type="Proteomes" id="UP000614239">
    <property type="component" value="Unassembled WGS sequence"/>
</dbReference>
<dbReference type="Pfam" id="PF02616">
    <property type="entry name" value="SMC_ScpA"/>
    <property type="match status" value="1"/>
</dbReference>
<dbReference type="InterPro" id="IPR003768">
    <property type="entry name" value="ScpA"/>
</dbReference>
<protein>
    <recommendedName>
        <fullName evidence="2">Segregation and condensation protein A</fullName>
    </recommendedName>
</protein>
<evidence type="ECO:0000313" key="4">
    <source>
        <dbReference type="EMBL" id="GGO97724.1"/>
    </source>
</evidence>
<dbReference type="InterPro" id="IPR023093">
    <property type="entry name" value="ScpA-like_C"/>
</dbReference>
<proteinExistence type="predicted"/>
<evidence type="ECO:0000256" key="1">
    <source>
        <dbReference type="ARBA" id="ARBA00022829"/>
    </source>
</evidence>
<evidence type="ECO:0000256" key="2">
    <source>
        <dbReference type="ARBA" id="ARBA00044777"/>
    </source>
</evidence>
<dbReference type="Gene3D" id="6.10.250.2410">
    <property type="match status" value="1"/>
</dbReference>
<organism evidence="4 5">
    <name type="scientific">Actinomyces gaoshouyii</name>
    <dbReference type="NCBI Taxonomy" id="1960083"/>
    <lineage>
        <taxon>Bacteria</taxon>
        <taxon>Bacillati</taxon>
        <taxon>Actinomycetota</taxon>
        <taxon>Actinomycetes</taxon>
        <taxon>Actinomycetales</taxon>
        <taxon>Actinomycetaceae</taxon>
        <taxon>Actinomyces</taxon>
    </lineage>
</organism>
<dbReference type="GO" id="GO:0007059">
    <property type="term" value="P:chromosome segregation"/>
    <property type="evidence" value="ECO:0007669"/>
    <property type="project" value="UniProtKB-KW"/>
</dbReference>
<feature type="region of interest" description="Disordered" evidence="3">
    <location>
        <begin position="1"/>
        <end position="43"/>
    </location>
</feature>
<sequence length="302" mass="31894">MSPEEAAAPEGAGEPMGIGALDAGVRAGSGGREGAEQEGPARLPGFSVSLPQFEGPFDLLLSLIARRRLDVTELALAEVTDEFIAHMRADWDLGHASEFVVVASTLLALKAHRLLPQVDGEEDEDLELLEARDLLFARLLQYRAYKRAASALSSMAASAATAHPRVVALAPELASLLPRLVATVGPAELARIALAAFNRPDAPGVQTVHLHEAVQVGEQITVLAQRLRAAGTLTFSELTGDAERVAVVVARFLGLLILHRQGSVDLEQGEAMGEITVTWCGGEDDPAGIMAPDMDGLGEEFS</sequence>
<comment type="caution">
    <text evidence="4">The sequence shown here is derived from an EMBL/GenBank/DDBJ whole genome shotgun (WGS) entry which is preliminary data.</text>
</comment>
<dbReference type="Gene3D" id="1.10.10.580">
    <property type="entry name" value="Structural maintenance of chromosome 1. Chain E"/>
    <property type="match status" value="1"/>
</dbReference>
<keyword evidence="1" id="KW-0159">Chromosome partition</keyword>
<evidence type="ECO:0000256" key="3">
    <source>
        <dbReference type="SAM" id="MobiDB-lite"/>
    </source>
</evidence>
<keyword evidence="5" id="KW-1185">Reference proteome</keyword>
<evidence type="ECO:0000313" key="5">
    <source>
        <dbReference type="Proteomes" id="UP000614239"/>
    </source>
</evidence>
<dbReference type="PANTHER" id="PTHR33969">
    <property type="entry name" value="SEGREGATION AND CONDENSATION PROTEIN A"/>
    <property type="match status" value="1"/>
</dbReference>
<reference evidence="4" key="1">
    <citation type="journal article" date="2014" name="Int. J. Syst. Evol. Microbiol.">
        <title>Complete genome sequence of Corynebacterium casei LMG S-19264T (=DSM 44701T), isolated from a smear-ripened cheese.</title>
        <authorList>
            <consortium name="US DOE Joint Genome Institute (JGI-PGF)"/>
            <person name="Walter F."/>
            <person name="Albersmeier A."/>
            <person name="Kalinowski J."/>
            <person name="Ruckert C."/>
        </authorList>
    </citation>
    <scope>NUCLEOTIDE SEQUENCE</scope>
    <source>
        <strain evidence="4">CGMCC 4.7372</strain>
    </source>
</reference>
<reference evidence="4" key="2">
    <citation type="submission" date="2020-09" db="EMBL/GenBank/DDBJ databases">
        <authorList>
            <person name="Sun Q."/>
            <person name="Zhou Y."/>
        </authorList>
    </citation>
    <scope>NUCLEOTIDE SEQUENCE</scope>
    <source>
        <strain evidence="4">CGMCC 4.7372</strain>
    </source>
</reference>
<accession>A0A8H9LIN3</accession>
<feature type="compositionally biased region" description="Low complexity" evidence="3">
    <location>
        <begin position="1"/>
        <end position="20"/>
    </location>
</feature>
<dbReference type="EMBL" id="BMNJ01000003">
    <property type="protein sequence ID" value="GGO97724.1"/>
    <property type="molecule type" value="Genomic_DNA"/>
</dbReference>